<keyword evidence="4 5" id="KW-0472">Membrane</keyword>
<proteinExistence type="predicted"/>
<sequence>MTGDLSRTVRLVAILNLAYFGIEFAIAVRIGSVSLFADSIDFLEDASINLLILVGLGWAARNRARLGMLLAGVLLVPALATLWTAWQKLHFPVPPSPVPLTLTAMGAILVNLSCALMLARYRHHGGSLSRAAFLSARNDVLANVAIIAAGLVTAFLWNSAWPDIIVGLAIAVLNADAAREVFSAARREQAES</sequence>
<evidence type="ECO:0000256" key="2">
    <source>
        <dbReference type="ARBA" id="ARBA00022692"/>
    </source>
</evidence>
<gene>
    <name evidence="7" type="ORF">RFM23_24620</name>
</gene>
<name>A0ABU5AU16_9HYPH</name>
<keyword evidence="8" id="KW-1185">Reference proteome</keyword>
<evidence type="ECO:0000256" key="3">
    <source>
        <dbReference type="ARBA" id="ARBA00022989"/>
    </source>
</evidence>
<dbReference type="Proteomes" id="UP001276564">
    <property type="component" value="Unassembled WGS sequence"/>
</dbReference>
<dbReference type="Gene3D" id="1.20.1510.10">
    <property type="entry name" value="Cation efflux protein transmembrane domain"/>
    <property type="match status" value="1"/>
</dbReference>
<dbReference type="RefSeq" id="WP_127285220.1">
    <property type="nucleotide sequence ID" value="NZ_JAVIIO010000003.1"/>
</dbReference>
<evidence type="ECO:0000256" key="5">
    <source>
        <dbReference type="SAM" id="Phobius"/>
    </source>
</evidence>
<evidence type="ECO:0000256" key="1">
    <source>
        <dbReference type="ARBA" id="ARBA00004141"/>
    </source>
</evidence>
<evidence type="ECO:0000313" key="7">
    <source>
        <dbReference type="EMBL" id="MDX8540804.1"/>
    </source>
</evidence>
<feature type="transmembrane region" description="Helical" evidence="5">
    <location>
        <begin position="66"/>
        <end position="86"/>
    </location>
</feature>
<accession>A0ABU5AU16</accession>
<keyword evidence="3 5" id="KW-1133">Transmembrane helix</keyword>
<dbReference type="Pfam" id="PF01545">
    <property type="entry name" value="Cation_efflux"/>
    <property type="match status" value="1"/>
</dbReference>
<feature type="transmembrane region" description="Helical" evidence="5">
    <location>
        <begin position="140"/>
        <end position="158"/>
    </location>
</feature>
<reference evidence="7 8" key="1">
    <citation type="submission" date="2023-08" db="EMBL/GenBank/DDBJ databases">
        <title>Implementing the SeqCode for naming new Mesorhizobium species isolated from Vachellia karroo root nodules.</title>
        <authorList>
            <person name="Van Lill M."/>
        </authorList>
    </citation>
    <scope>NUCLEOTIDE SEQUENCE [LARGE SCALE GENOMIC DNA]</scope>
    <source>
        <strain evidence="7 8">VK4B</strain>
    </source>
</reference>
<dbReference type="InterPro" id="IPR058533">
    <property type="entry name" value="Cation_efflux_TM"/>
</dbReference>
<organism evidence="7 8">
    <name type="scientific">Mesorhizobium abyssinicae</name>
    <dbReference type="NCBI Taxonomy" id="1209958"/>
    <lineage>
        <taxon>Bacteria</taxon>
        <taxon>Pseudomonadati</taxon>
        <taxon>Pseudomonadota</taxon>
        <taxon>Alphaproteobacteria</taxon>
        <taxon>Hyphomicrobiales</taxon>
        <taxon>Phyllobacteriaceae</taxon>
        <taxon>Mesorhizobium</taxon>
    </lineage>
</organism>
<comment type="caution">
    <text evidence="7">The sequence shown here is derived from an EMBL/GenBank/DDBJ whole genome shotgun (WGS) entry which is preliminary data.</text>
</comment>
<evidence type="ECO:0000256" key="4">
    <source>
        <dbReference type="ARBA" id="ARBA00023136"/>
    </source>
</evidence>
<protein>
    <submittedName>
        <fullName evidence="7">Cation transporter</fullName>
    </submittedName>
</protein>
<feature type="transmembrane region" description="Helical" evidence="5">
    <location>
        <begin position="12"/>
        <end position="36"/>
    </location>
</feature>
<dbReference type="EMBL" id="JAVIIP010000016">
    <property type="protein sequence ID" value="MDX8540804.1"/>
    <property type="molecule type" value="Genomic_DNA"/>
</dbReference>
<comment type="subcellular location">
    <subcellularLocation>
        <location evidence="1">Membrane</location>
        <topology evidence="1">Multi-pass membrane protein</topology>
    </subcellularLocation>
</comment>
<feature type="transmembrane region" description="Helical" evidence="5">
    <location>
        <begin position="98"/>
        <end position="119"/>
    </location>
</feature>
<dbReference type="InterPro" id="IPR027469">
    <property type="entry name" value="Cation_efflux_TMD_sf"/>
</dbReference>
<evidence type="ECO:0000259" key="6">
    <source>
        <dbReference type="Pfam" id="PF01545"/>
    </source>
</evidence>
<evidence type="ECO:0000313" key="8">
    <source>
        <dbReference type="Proteomes" id="UP001276564"/>
    </source>
</evidence>
<dbReference type="SUPFAM" id="SSF161111">
    <property type="entry name" value="Cation efflux protein transmembrane domain-like"/>
    <property type="match status" value="1"/>
</dbReference>
<keyword evidence="2 5" id="KW-0812">Transmembrane</keyword>
<feature type="transmembrane region" description="Helical" evidence="5">
    <location>
        <begin position="42"/>
        <end position="59"/>
    </location>
</feature>
<feature type="domain" description="Cation efflux protein transmembrane" evidence="6">
    <location>
        <begin position="11"/>
        <end position="185"/>
    </location>
</feature>